<dbReference type="GO" id="GO:0005829">
    <property type="term" value="C:cytosol"/>
    <property type="evidence" value="ECO:0007669"/>
    <property type="project" value="TreeGrafter"/>
</dbReference>
<dbReference type="EMBL" id="SRPY01000161">
    <property type="protein sequence ID" value="KAG5927707.1"/>
    <property type="molecule type" value="Genomic_DNA"/>
</dbReference>
<evidence type="ECO:0000313" key="13">
    <source>
        <dbReference type="EMBL" id="KAG5927707.1"/>
    </source>
</evidence>
<evidence type="ECO:0000259" key="12">
    <source>
        <dbReference type="Pfam" id="PF01979"/>
    </source>
</evidence>
<dbReference type="InterPro" id="IPR011059">
    <property type="entry name" value="Metal-dep_hydrolase_composite"/>
</dbReference>
<comment type="similarity">
    <text evidence="3">Belongs to the metallo-dependent hydrolases superfamily. ATZ/TRZ family.</text>
</comment>
<dbReference type="SUPFAM" id="SSF51338">
    <property type="entry name" value="Composite domain of metallo-dependent hydrolases"/>
    <property type="match status" value="1"/>
</dbReference>
<keyword evidence="6" id="KW-0378">Hydrolase</keyword>
<evidence type="ECO:0000256" key="1">
    <source>
        <dbReference type="ARBA" id="ARBA00001947"/>
    </source>
</evidence>
<dbReference type="FunFam" id="3.20.20.140:FF:000022">
    <property type="entry name" value="Guanine deaminase"/>
    <property type="match status" value="1"/>
</dbReference>
<evidence type="ECO:0000256" key="4">
    <source>
        <dbReference type="ARBA" id="ARBA00012781"/>
    </source>
</evidence>
<keyword evidence="14" id="KW-1185">Reference proteome</keyword>
<dbReference type="GO" id="GO:0046098">
    <property type="term" value="P:guanine metabolic process"/>
    <property type="evidence" value="ECO:0007669"/>
    <property type="project" value="TreeGrafter"/>
</dbReference>
<gene>
    <name evidence="13" type="ORF">E4U42_001912</name>
</gene>
<proteinExistence type="inferred from homology"/>
<dbReference type="Proteomes" id="UP000811619">
    <property type="component" value="Unassembled WGS sequence"/>
</dbReference>
<dbReference type="Pfam" id="PF01979">
    <property type="entry name" value="Amidohydro_1"/>
    <property type="match status" value="1"/>
</dbReference>
<sequence length="483" mass="53331">MDMMFHCLGYKPRPQILLGTFIHSKNRDELEYLHNSAVAVDWQGTICAVVKDRGSAGVARDVVLRTLGWGIDDVDIIECLEGQFFFPGFVDTHVHASQYPNVGIFGKTTLLDWLDKYTFPLESSLADLAKARRVYAACIRRTLAHGTTTASYYATIDVRATNLLVDLCLSIGQRAFVGRVCMDRKGLCRDFYRDESPEASIRATEATIAYIGQVDPGYQLVSPILTPRFAPACSTEAMKGLAKIQKEKSLFVQTHVSENKGEVQLVKDMFPESSSYTAVYDDHGLLTDKTVLAHAVHLTEAEAALVAQRGSKVSHCPCSNSSLSSGDAGVRWMWERGIDVGLGTDMSGGYSPSILEAARQATLTSRHLAMQIEDGERRERCKLTVEESLYLATRGGAICLGLGDKVGGFEVGKQLDAQLIGLGIVESDGLRAGEVTMDWIDAGNVDIFGWETWEEKIAKWLYNGDDRNTKMVWVQGRLVHTRR</sequence>
<feature type="domain" description="Amidohydrolase-related" evidence="12">
    <location>
        <begin position="86"/>
        <end position="479"/>
    </location>
</feature>
<evidence type="ECO:0000256" key="11">
    <source>
        <dbReference type="ARBA" id="ARBA00083147"/>
    </source>
</evidence>
<evidence type="ECO:0000256" key="6">
    <source>
        <dbReference type="ARBA" id="ARBA00022801"/>
    </source>
</evidence>
<evidence type="ECO:0000256" key="10">
    <source>
        <dbReference type="ARBA" id="ARBA00069860"/>
    </source>
</evidence>
<keyword evidence="7" id="KW-0862">Zinc</keyword>
<dbReference type="InterPro" id="IPR032466">
    <property type="entry name" value="Metal_Hydrolase"/>
</dbReference>
<evidence type="ECO:0000256" key="9">
    <source>
        <dbReference type="ARBA" id="ARBA00056079"/>
    </source>
</evidence>
<dbReference type="PANTHER" id="PTHR11271:SF6">
    <property type="entry name" value="GUANINE DEAMINASE"/>
    <property type="match status" value="1"/>
</dbReference>
<reference evidence="13" key="1">
    <citation type="journal article" date="2020" name="bioRxiv">
        <title>Whole genome comparisons of ergot fungi reveals the divergence and evolution of species within the genus Claviceps are the result of varying mechanisms driving genome evolution and host range expansion.</title>
        <authorList>
            <person name="Wyka S.A."/>
            <person name="Mondo S.J."/>
            <person name="Liu M."/>
            <person name="Dettman J."/>
            <person name="Nalam V."/>
            <person name="Broders K.D."/>
        </authorList>
    </citation>
    <scope>NUCLEOTIDE SEQUENCE</scope>
    <source>
        <strain evidence="13">CCC 489</strain>
    </source>
</reference>
<evidence type="ECO:0000256" key="7">
    <source>
        <dbReference type="ARBA" id="ARBA00022833"/>
    </source>
</evidence>
<dbReference type="EC" id="3.5.4.3" evidence="4"/>
<comment type="cofactor">
    <cofactor evidence="1">
        <name>Zn(2+)</name>
        <dbReference type="ChEBI" id="CHEBI:29105"/>
    </cofactor>
</comment>
<dbReference type="Gene3D" id="2.30.40.10">
    <property type="entry name" value="Urease, subunit C, domain 1"/>
    <property type="match status" value="1"/>
</dbReference>
<dbReference type="AlphaFoldDB" id="A0A8K0NIZ6"/>
<accession>A0A8K0NIZ6</accession>
<evidence type="ECO:0000256" key="2">
    <source>
        <dbReference type="ARBA" id="ARBA00004984"/>
    </source>
</evidence>
<comment type="function">
    <text evidence="9">Catalyzes the hydrolytic deamination of guanine, producing xanthine and ammonia.</text>
</comment>
<evidence type="ECO:0000313" key="14">
    <source>
        <dbReference type="Proteomes" id="UP000811619"/>
    </source>
</evidence>
<organism evidence="13 14">
    <name type="scientific">Claviceps africana</name>
    <dbReference type="NCBI Taxonomy" id="83212"/>
    <lineage>
        <taxon>Eukaryota</taxon>
        <taxon>Fungi</taxon>
        <taxon>Dikarya</taxon>
        <taxon>Ascomycota</taxon>
        <taxon>Pezizomycotina</taxon>
        <taxon>Sordariomycetes</taxon>
        <taxon>Hypocreomycetidae</taxon>
        <taxon>Hypocreales</taxon>
        <taxon>Clavicipitaceae</taxon>
        <taxon>Claviceps</taxon>
    </lineage>
</organism>
<dbReference type="Gene3D" id="3.20.20.140">
    <property type="entry name" value="Metal-dependent hydrolases"/>
    <property type="match status" value="1"/>
</dbReference>
<evidence type="ECO:0000256" key="3">
    <source>
        <dbReference type="ARBA" id="ARBA00006745"/>
    </source>
</evidence>
<dbReference type="GO" id="GO:0008892">
    <property type="term" value="F:guanine deaminase activity"/>
    <property type="evidence" value="ECO:0007669"/>
    <property type="project" value="UniProtKB-EC"/>
</dbReference>
<dbReference type="GO" id="GO:0008270">
    <property type="term" value="F:zinc ion binding"/>
    <property type="evidence" value="ECO:0007669"/>
    <property type="project" value="TreeGrafter"/>
</dbReference>
<evidence type="ECO:0000256" key="8">
    <source>
        <dbReference type="ARBA" id="ARBA00051148"/>
    </source>
</evidence>
<dbReference type="InterPro" id="IPR006680">
    <property type="entry name" value="Amidohydro-rel"/>
</dbReference>
<comment type="catalytic activity">
    <reaction evidence="8">
        <text>guanine + H2O + H(+) = xanthine + NH4(+)</text>
        <dbReference type="Rhea" id="RHEA:14665"/>
        <dbReference type="ChEBI" id="CHEBI:15377"/>
        <dbReference type="ChEBI" id="CHEBI:15378"/>
        <dbReference type="ChEBI" id="CHEBI:16235"/>
        <dbReference type="ChEBI" id="CHEBI:17712"/>
        <dbReference type="ChEBI" id="CHEBI:28938"/>
        <dbReference type="EC" id="3.5.4.3"/>
    </reaction>
</comment>
<dbReference type="InterPro" id="IPR051607">
    <property type="entry name" value="Metallo-dep_hydrolases"/>
</dbReference>
<comment type="caution">
    <text evidence="13">The sequence shown here is derived from an EMBL/GenBank/DDBJ whole genome shotgun (WGS) entry which is preliminary data.</text>
</comment>
<evidence type="ECO:0000256" key="5">
    <source>
        <dbReference type="ARBA" id="ARBA00022723"/>
    </source>
</evidence>
<dbReference type="SUPFAM" id="SSF51556">
    <property type="entry name" value="Metallo-dependent hydrolases"/>
    <property type="match status" value="1"/>
</dbReference>
<dbReference type="PANTHER" id="PTHR11271">
    <property type="entry name" value="GUANINE DEAMINASE"/>
    <property type="match status" value="1"/>
</dbReference>
<dbReference type="OrthoDB" id="194468at2759"/>
<protein>
    <recommendedName>
        <fullName evidence="10">Probable guanine deaminase</fullName>
        <ecNumber evidence="4">3.5.4.3</ecNumber>
    </recommendedName>
    <alternativeName>
        <fullName evidence="11">Guanine aminohydrolase</fullName>
    </alternativeName>
</protein>
<keyword evidence="5" id="KW-0479">Metal-binding</keyword>
<comment type="pathway">
    <text evidence="2">Purine metabolism; guanine degradation; xanthine from guanine: step 1/1.</text>
</comment>
<name>A0A8K0NIZ6_9HYPO</name>